<dbReference type="Pfam" id="PF05050">
    <property type="entry name" value="Methyltransf_21"/>
    <property type="match status" value="1"/>
</dbReference>
<dbReference type="GO" id="GO:0032259">
    <property type="term" value="P:methylation"/>
    <property type="evidence" value="ECO:0007669"/>
    <property type="project" value="UniProtKB-KW"/>
</dbReference>
<evidence type="ECO:0000313" key="2">
    <source>
        <dbReference type="EMBL" id="UYW02098.1"/>
    </source>
</evidence>
<dbReference type="GO" id="GO:0008168">
    <property type="term" value="F:methyltransferase activity"/>
    <property type="evidence" value="ECO:0007669"/>
    <property type="project" value="UniProtKB-KW"/>
</dbReference>
<reference evidence="2" key="1">
    <citation type="submission" date="2021-08" db="EMBL/GenBank/DDBJ databases">
        <title>Flavobacterium sp. strain CC-SYL302.</title>
        <authorList>
            <person name="Lin S.-Y."/>
            <person name="Lee T.-H."/>
            <person name="Young C.-C."/>
        </authorList>
    </citation>
    <scope>NUCLEOTIDE SEQUENCE</scope>
    <source>
        <strain evidence="2">CC-SYL302</strain>
    </source>
</reference>
<keyword evidence="3" id="KW-1185">Reference proteome</keyword>
<dbReference type="InterPro" id="IPR006342">
    <property type="entry name" value="FkbM_mtfrase"/>
</dbReference>
<dbReference type="InterPro" id="IPR029063">
    <property type="entry name" value="SAM-dependent_MTases_sf"/>
</dbReference>
<evidence type="ECO:0000259" key="1">
    <source>
        <dbReference type="Pfam" id="PF05050"/>
    </source>
</evidence>
<dbReference type="PANTHER" id="PTHR34203">
    <property type="entry name" value="METHYLTRANSFERASE, FKBM FAMILY PROTEIN"/>
    <property type="match status" value="1"/>
</dbReference>
<name>A0ABY6M3S8_9FLAO</name>
<protein>
    <submittedName>
        <fullName evidence="2">FkbM family methyltransferase</fullName>
    </submittedName>
</protein>
<dbReference type="RefSeq" id="WP_264434584.1">
    <property type="nucleotide sequence ID" value="NZ_CP081495.1"/>
</dbReference>
<gene>
    <name evidence="2" type="ORF">K5I29_04135</name>
</gene>
<dbReference type="EMBL" id="CP081495">
    <property type="protein sequence ID" value="UYW02098.1"/>
    <property type="molecule type" value="Genomic_DNA"/>
</dbReference>
<proteinExistence type="predicted"/>
<keyword evidence="2" id="KW-0808">Transferase</keyword>
<dbReference type="PANTHER" id="PTHR34203:SF15">
    <property type="entry name" value="SLL1173 PROTEIN"/>
    <property type="match status" value="1"/>
</dbReference>
<dbReference type="NCBIfam" id="TIGR01444">
    <property type="entry name" value="fkbM_fam"/>
    <property type="match status" value="1"/>
</dbReference>
<sequence length="297" mass="34129">MKKPILYIYKKLPFKKSICFLLNFLFNFNKRIYRNLYFEGVFKVQVEPNKSFLLRNFNDSYIEKCIFWTGIYGEWEKNSLKIWSEFARSSNYIIDIGANTGVYSLLAKCINEKANVYAFEPVDRINLKLSDNIKRNNYNIVASNNAISNKNGIATFYDFDSIHSTTASLIQPKKAKSNHKIIESAVPTIRLDTFVKNNNIPKVDLIKIDVETFEVQVFEGAMETIEQNMPTILVEILNEEIAKGIEALVNKLGYVFYNIDEKNGVSKVTTLSKSSSYNFLLCTVENSKIVEKIFSAT</sequence>
<accession>A0ABY6M3S8</accession>
<dbReference type="Proteomes" id="UP001163328">
    <property type="component" value="Chromosome"/>
</dbReference>
<evidence type="ECO:0000313" key="3">
    <source>
        <dbReference type="Proteomes" id="UP001163328"/>
    </source>
</evidence>
<dbReference type="SUPFAM" id="SSF53335">
    <property type="entry name" value="S-adenosyl-L-methionine-dependent methyltransferases"/>
    <property type="match status" value="1"/>
</dbReference>
<dbReference type="InterPro" id="IPR052514">
    <property type="entry name" value="SAM-dependent_MTase"/>
</dbReference>
<keyword evidence="2" id="KW-0489">Methyltransferase</keyword>
<organism evidence="2 3">
    <name type="scientific">Flavobacterium agricola</name>
    <dbReference type="NCBI Taxonomy" id="2870839"/>
    <lineage>
        <taxon>Bacteria</taxon>
        <taxon>Pseudomonadati</taxon>
        <taxon>Bacteroidota</taxon>
        <taxon>Flavobacteriia</taxon>
        <taxon>Flavobacteriales</taxon>
        <taxon>Flavobacteriaceae</taxon>
        <taxon>Flavobacterium</taxon>
    </lineage>
</organism>
<feature type="domain" description="Methyltransferase FkbM" evidence="1">
    <location>
        <begin position="95"/>
        <end position="255"/>
    </location>
</feature>
<dbReference type="Gene3D" id="3.40.50.150">
    <property type="entry name" value="Vaccinia Virus protein VP39"/>
    <property type="match status" value="1"/>
</dbReference>